<comment type="caution">
    <text evidence="1">The sequence shown here is derived from an EMBL/GenBank/DDBJ whole genome shotgun (WGS) entry which is preliminary data.</text>
</comment>
<sequence>MAVTKLWSVTERLGQVIDYATNPEKTSAKIKREFS</sequence>
<feature type="non-terminal residue" evidence="1">
    <location>
        <position position="35"/>
    </location>
</feature>
<name>K1SG00_9ZZZZ</name>
<accession>K1SG00</accession>
<gene>
    <name evidence="1" type="ORF">OBE_16306</name>
</gene>
<protein>
    <submittedName>
        <fullName evidence="1">Uncharacterized protein</fullName>
    </submittedName>
</protein>
<dbReference type="EMBL" id="AJWZ01011142">
    <property type="protein sequence ID" value="EKC46361.1"/>
    <property type="molecule type" value="Genomic_DNA"/>
</dbReference>
<proteinExistence type="predicted"/>
<organism evidence="1">
    <name type="scientific">human gut metagenome</name>
    <dbReference type="NCBI Taxonomy" id="408170"/>
    <lineage>
        <taxon>unclassified sequences</taxon>
        <taxon>metagenomes</taxon>
        <taxon>organismal metagenomes</taxon>
    </lineage>
</organism>
<reference evidence="1" key="1">
    <citation type="journal article" date="2013" name="Environ. Microbiol.">
        <title>Microbiota from the distal guts of lean and obese adolescents exhibit partial functional redundancy besides clear differences in community structure.</title>
        <authorList>
            <person name="Ferrer M."/>
            <person name="Ruiz A."/>
            <person name="Lanza F."/>
            <person name="Haange S.B."/>
            <person name="Oberbach A."/>
            <person name="Till H."/>
            <person name="Bargiela R."/>
            <person name="Campoy C."/>
            <person name="Segura M.T."/>
            <person name="Richter M."/>
            <person name="von Bergen M."/>
            <person name="Seifert J."/>
            <person name="Suarez A."/>
        </authorList>
    </citation>
    <scope>NUCLEOTIDE SEQUENCE</scope>
</reference>
<dbReference type="AlphaFoldDB" id="K1SG00"/>
<evidence type="ECO:0000313" key="1">
    <source>
        <dbReference type="EMBL" id="EKC46361.1"/>
    </source>
</evidence>